<dbReference type="SMR" id="A0A0P0VL20"/>
<feature type="domain" description="RNase H type-1" evidence="2">
    <location>
        <begin position="57"/>
        <end position="102"/>
    </location>
</feature>
<feature type="chain" id="PRO_5006056373" evidence="1">
    <location>
        <begin position="18"/>
        <end position="102"/>
    </location>
</feature>
<protein>
    <submittedName>
        <fullName evidence="3">Os02g0587700 protein</fullName>
    </submittedName>
</protein>
<dbReference type="PANTHER" id="PTHR47074:SF11">
    <property type="entry name" value="REVERSE TRANSCRIPTASE-LIKE PROTEIN"/>
    <property type="match status" value="1"/>
</dbReference>
<dbReference type="AlphaFoldDB" id="A0A0P0VL20"/>
<gene>
    <name evidence="3" type="ordered locus">Os02g0587700</name>
    <name evidence="3" type="ORF">OSNPB_020587700</name>
</gene>
<sequence>MVKGFRWLLDQLYLLYALTLNYKMAKKKSDAKPREGLHKPPEVILKVNIGASFDIVSSTEGTGAVIRDSQGTFLAGSCRYLSHIADAAMAEAYALRDGLILA</sequence>
<evidence type="ECO:0000313" key="3">
    <source>
        <dbReference type="EMBL" id="BAS79477.1"/>
    </source>
</evidence>
<name>A0A0P0VL20_ORYSJ</name>
<reference evidence="4" key="1">
    <citation type="journal article" date="2005" name="Nature">
        <title>The map-based sequence of the rice genome.</title>
        <authorList>
            <consortium name="International rice genome sequencing project (IRGSP)"/>
            <person name="Matsumoto T."/>
            <person name="Wu J."/>
            <person name="Kanamori H."/>
            <person name="Katayose Y."/>
            <person name="Fujisawa M."/>
            <person name="Namiki N."/>
            <person name="Mizuno H."/>
            <person name="Yamamoto K."/>
            <person name="Antonio B.A."/>
            <person name="Baba T."/>
            <person name="Sakata K."/>
            <person name="Nagamura Y."/>
            <person name="Aoki H."/>
            <person name="Arikawa K."/>
            <person name="Arita K."/>
            <person name="Bito T."/>
            <person name="Chiden Y."/>
            <person name="Fujitsuka N."/>
            <person name="Fukunaka R."/>
            <person name="Hamada M."/>
            <person name="Harada C."/>
            <person name="Hayashi A."/>
            <person name="Hijishita S."/>
            <person name="Honda M."/>
            <person name="Hosokawa S."/>
            <person name="Ichikawa Y."/>
            <person name="Idonuma A."/>
            <person name="Iijima M."/>
            <person name="Ikeda M."/>
            <person name="Ikeno M."/>
            <person name="Ito K."/>
            <person name="Ito S."/>
            <person name="Ito T."/>
            <person name="Ito Y."/>
            <person name="Ito Y."/>
            <person name="Iwabuchi A."/>
            <person name="Kamiya K."/>
            <person name="Karasawa W."/>
            <person name="Kurita K."/>
            <person name="Katagiri S."/>
            <person name="Kikuta A."/>
            <person name="Kobayashi H."/>
            <person name="Kobayashi N."/>
            <person name="Machita K."/>
            <person name="Maehara T."/>
            <person name="Masukawa M."/>
            <person name="Mizubayashi T."/>
            <person name="Mukai Y."/>
            <person name="Nagasaki H."/>
            <person name="Nagata Y."/>
            <person name="Naito S."/>
            <person name="Nakashima M."/>
            <person name="Nakama Y."/>
            <person name="Nakamichi Y."/>
            <person name="Nakamura M."/>
            <person name="Meguro A."/>
            <person name="Negishi M."/>
            <person name="Ohta I."/>
            <person name="Ohta T."/>
            <person name="Okamoto M."/>
            <person name="Ono N."/>
            <person name="Saji S."/>
            <person name="Sakaguchi M."/>
            <person name="Sakai K."/>
            <person name="Shibata M."/>
            <person name="Shimokawa T."/>
            <person name="Song J."/>
            <person name="Takazaki Y."/>
            <person name="Terasawa K."/>
            <person name="Tsugane M."/>
            <person name="Tsuji K."/>
            <person name="Ueda S."/>
            <person name="Waki K."/>
            <person name="Yamagata H."/>
            <person name="Yamamoto M."/>
            <person name="Yamamoto S."/>
            <person name="Yamane H."/>
            <person name="Yoshiki S."/>
            <person name="Yoshihara R."/>
            <person name="Yukawa K."/>
            <person name="Zhong H."/>
            <person name="Yano M."/>
            <person name="Yuan Q."/>
            <person name="Ouyang S."/>
            <person name="Liu J."/>
            <person name="Jones K.M."/>
            <person name="Gansberger K."/>
            <person name="Moffat K."/>
            <person name="Hill J."/>
            <person name="Bera J."/>
            <person name="Fadrosh D."/>
            <person name="Jin S."/>
            <person name="Johri S."/>
            <person name="Kim M."/>
            <person name="Overton L."/>
            <person name="Reardon M."/>
            <person name="Tsitrin T."/>
            <person name="Vuong H."/>
            <person name="Weaver B."/>
            <person name="Ciecko A."/>
            <person name="Tallon L."/>
            <person name="Jackson J."/>
            <person name="Pai G."/>
            <person name="Aken S.V."/>
            <person name="Utterback T."/>
            <person name="Reidmuller S."/>
            <person name="Feldblyum T."/>
            <person name="Hsiao J."/>
            <person name="Zismann V."/>
            <person name="Iobst S."/>
            <person name="de Vazeille A.R."/>
            <person name="Buell C.R."/>
            <person name="Ying K."/>
            <person name="Li Y."/>
            <person name="Lu T."/>
            <person name="Huang Y."/>
            <person name="Zhao Q."/>
            <person name="Feng Q."/>
            <person name="Zhang L."/>
            <person name="Zhu J."/>
            <person name="Weng Q."/>
            <person name="Mu J."/>
            <person name="Lu Y."/>
            <person name="Fan D."/>
            <person name="Liu Y."/>
            <person name="Guan J."/>
            <person name="Zhang Y."/>
            <person name="Yu S."/>
            <person name="Liu X."/>
            <person name="Zhang Y."/>
            <person name="Hong G."/>
            <person name="Han B."/>
            <person name="Choisne N."/>
            <person name="Demange N."/>
            <person name="Orjeda G."/>
            <person name="Samain S."/>
            <person name="Cattolico L."/>
            <person name="Pelletier E."/>
            <person name="Couloux A."/>
            <person name="Segurens B."/>
            <person name="Wincker P."/>
            <person name="D'Hont A."/>
            <person name="Scarpelli C."/>
            <person name="Weissenbach J."/>
            <person name="Salanoubat M."/>
            <person name="Quetier F."/>
            <person name="Yu Y."/>
            <person name="Kim H.R."/>
            <person name="Rambo T."/>
            <person name="Currie J."/>
            <person name="Collura K."/>
            <person name="Luo M."/>
            <person name="Yang T."/>
            <person name="Ammiraju J.S.S."/>
            <person name="Engler F."/>
            <person name="Soderlund C."/>
            <person name="Wing R.A."/>
            <person name="Palmer L.E."/>
            <person name="de la Bastide M."/>
            <person name="Spiegel L."/>
            <person name="Nascimento L."/>
            <person name="Zutavern T."/>
            <person name="O'Shaughnessy A."/>
            <person name="Dike S."/>
            <person name="Dedhia N."/>
            <person name="Preston R."/>
            <person name="Balija V."/>
            <person name="McCombie W.R."/>
            <person name="Chow T."/>
            <person name="Chen H."/>
            <person name="Chung M."/>
            <person name="Chen C."/>
            <person name="Shaw J."/>
            <person name="Wu H."/>
            <person name="Hsiao K."/>
            <person name="Chao Y."/>
            <person name="Chu M."/>
            <person name="Cheng C."/>
            <person name="Hour A."/>
            <person name="Lee P."/>
            <person name="Lin S."/>
            <person name="Lin Y."/>
            <person name="Liou J."/>
            <person name="Liu S."/>
            <person name="Hsing Y."/>
            <person name="Raghuvanshi S."/>
            <person name="Mohanty A."/>
            <person name="Bharti A.K."/>
            <person name="Gaur A."/>
            <person name="Gupta V."/>
            <person name="Kumar D."/>
            <person name="Ravi V."/>
            <person name="Vij S."/>
            <person name="Kapur A."/>
            <person name="Khurana P."/>
            <person name="Khurana P."/>
            <person name="Khurana J.P."/>
            <person name="Tyagi A.K."/>
            <person name="Gaikwad K."/>
            <person name="Singh A."/>
            <person name="Dalal V."/>
            <person name="Srivastava S."/>
            <person name="Dixit A."/>
            <person name="Pal A.K."/>
            <person name="Ghazi I.A."/>
            <person name="Yadav M."/>
            <person name="Pandit A."/>
            <person name="Bhargava A."/>
            <person name="Sureshbabu K."/>
            <person name="Batra K."/>
            <person name="Sharma T.R."/>
            <person name="Mohapatra T."/>
            <person name="Singh N.K."/>
            <person name="Messing J."/>
            <person name="Nelson A.B."/>
            <person name="Fuks G."/>
            <person name="Kavchok S."/>
            <person name="Keizer G."/>
            <person name="Linton E."/>
            <person name="Llaca V."/>
            <person name="Song R."/>
            <person name="Tanyolac B."/>
            <person name="Young S."/>
            <person name="Ho-Il K."/>
            <person name="Hahn J.H."/>
            <person name="Sangsakoo G."/>
            <person name="Vanavichit A."/>
            <person name="de Mattos Luiz.A.T."/>
            <person name="Zimmer P.D."/>
            <person name="Malone G."/>
            <person name="Dellagostin O."/>
            <person name="de Oliveira A.C."/>
            <person name="Bevan M."/>
            <person name="Bancroft I."/>
            <person name="Minx P."/>
            <person name="Cordum H."/>
            <person name="Wilson R."/>
            <person name="Cheng Z."/>
            <person name="Jin W."/>
            <person name="Jiang J."/>
            <person name="Leong S.A."/>
            <person name="Iwama H."/>
            <person name="Gojobori T."/>
            <person name="Itoh T."/>
            <person name="Niimura Y."/>
            <person name="Fujii Y."/>
            <person name="Habara T."/>
            <person name="Sakai H."/>
            <person name="Sato Y."/>
            <person name="Wilson G."/>
            <person name="Kumar K."/>
            <person name="McCouch S."/>
            <person name="Juretic N."/>
            <person name="Hoen D."/>
            <person name="Wright S."/>
            <person name="Bruskiewich R."/>
            <person name="Bureau T."/>
            <person name="Miyao A."/>
            <person name="Hirochika H."/>
            <person name="Nishikawa T."/>
            <person name="Kadowaki K."/>
            <person name="Sugiura M."/>
            <person name="Burr B."/>
            <person name="Sasaki T."/>
        </authorList>
    </citation>
    <scope>NUCLEOTIDE SEQUENCE [LARGE SCALE GENOMIC DNA]</scope>
    <source>
        <strain evidence="4">cv. Nipponbare</strain>
    </source>
</reference>
<keyword evidence="1" id="KW-0732">Signal</keyword>
<dbReference type="InterPro" id="IPR002156">
    <property type="entry name" value="RNaseH_domain"/>
</dbReference>
<evidence type="ECO:0000259" key="2">
    <source>
        <dbReference type="Pfam" id="PF13456"/>
    </source>
</evidence>
<dbReference type="InParanoid" id="A0A0P0VL20"/>
<feature type="signal peptide" evidence="1">
    <location>
        <begin position="1"/>
        <end position="17"/>
    </location>
</feature>
<dbReference type="PaxDb" id="39947-A0A0P0VL20"/>
<organism evidence="3 4">
    <name type="scientific">Oryza sativa subsp. japonica</name>
    <name type="common">Rice</name>
    <dbReference type="NCBI Taxonomy" id="39947"/>
    <lineage>
        <taxon>Eukaryota</taxon>
        <taxon>Viridiplantae</taxon>
        <taxon>Streptophyta</taxon>
        <taxon>Embryophyta</taxon>
        <taxon>Tracheophyta</taxon>
        <taxon>Spermatophyta</taxon>
        <taxon>Magnoliopsida</taxon>
        <taxon>Liliopsida</taxon>
        <taxon>Poales</taxon>
        <taxon>Poaceae</taxon>
        <taxon>BOP clade</taxon>
        <taxon>Oryzoideae</taxon>
        <taxon>Oryzeae</taxon>
        <taxon>Oryzinae</taxon>
        <taxon>Oryza</taxon>
        <taxon>Oryza sativa</taxon>
    </lineage>
</organism>
<dbReference type="Pfam" id="PF13456">
    <property type="entry name" value="RVT_3"/>
    <property type="match status" value="1"/>
</dbReference>
<dbReference type="InterPro" id="IPR052929">
    <property type="entry name" value="RNase_H-like_EbsB-rel"/>
</dbReference>
<dbReference type="GO" id="GO:0004523">
    <property type="term" value="F:RNA-DNA hybrid ribonuclease activity"/>
    <property type="evidence" value="ECO:0007669"/>
    <property type="project" value="InterPro"/>
</dbReference>
<proteinExistence type="predicted"/>
<reference evidence="3 4" key="3">
    <citation type="journal article" date="2013" name="Rice">
        <title>Improvement of the Oryza sativa Nipponbare reference genome using next generation sequence and optical map data.</title>
        <authorList>
            <person name="Kawahara Y."/>
            <person name="de la Bastide M."/>
            <person name="Hamilton J.P."/>
            <person name="Kanamori H."/>
            <person name="McCombie W.R."/>
            <person name="Ouyang S."/>
            <person name="Schwartz D.C."/>
            <person name="Tanaka T."/>
            <person name="Wu J."/>
            <person name="Zhou S."/>
            <person name="Childs K.L."/>
            <person name="Davidson R.M."/>
            <person name="Lin H."/>
            <person name="Quesada-Ocampo L."/>
            <person name="Vaillancourt B."/>
            <person name="Sakai H."/>
            <person name="Lee S.S."/>
            <person name="Kim J."/>
            <person name="Numa H."/>
            <person name="Itoh T."/>
            <person name="Buell C.R."/>
            <person name="Matsumoto T."/>
        </authorList>
    </citation>
    <scope>NUCLEOTIDE SEQUENCE [LARGE SCALE GENOMIC DNA]</scope>
    <source>
        <strain evidence="4">cv. Nipponbare</strain>
    </source>
</reference>
<dbReference type="GO" id="GO:0003676">
    <property type="term" value="F:nucleic acid binding"/>
    <property type="evidence" value="ECO:0007669"/>
    <property type="project" value="InterPro"/>
</dbReference>
<dbReference type="PANTHER" id="PTHR47074">
    <property type="entry name" value="BNAC02G40300D PROTEIN"/>
    <property type="match status" value="1"/>
</dbReference>
<keyword evidence="4" id="KW-1185">Reference proteome</keyword>
<dbReference type="Proteomes" id="UP000059680">
    <property type="component" value="Chromosome 2"/>
</dbReference>
<evidence type="ECO:0000313" key="4">
    <source>
        <dbReference type="Proteomes" id="UP000059680"/>
    </source>
</evidence>
<evidence type="ECO:0000256" key="1">
    <source>
        <dbReference type="SAM" id="SignalP"/>
    </source>
</evidence>
<reference evidence="3 4" key="2">
    <citation type="journal article" date="2013" name="Plant Cell Physiol.">
        <title>Rice Annotation Project Database (RAP-DB): an integrative and interactive database for rice genomics.</title>
        <authorList>
            <person name="Sakai H."/>
            <person name="Lee S.S."/>
            <person name="Tanaka T."/>
            <person name="Numa H."/>
            <person name="Kim J."/>
            <person name="Kawahara Y."/>
            <person name="Wakimoto H."/>
            <person name="Yang C.C."/>
            <person name="Iwamoto M."/>
            <person name="Abe T."/>
            <person name="Yamada Y."/>
            <person name="Muto A."/>
            <person name="Inokuchi H."/>
            <person name="Ikemura T."/>
            <person name="Matsumoto T."/>
            <person name="Sasaki T."/>
            <person name="Itoh T."/>
        </authorList>
    </citation>
    <scope>NUCLEOTIDE SEQUENCE [LARGE SCALE GENOMIC DNA]</scope>
    <source>
        <strain evidence="4">cv. Nipponbare</strain>
    </source>
</reference>
<accession>A0A0P0VL20</accession>
<dbReference type="EMBL" id="AP014958">
    <property type="protein sequence ID" value="BAS79477.1"/>
    <property type="molecule type" value="Genomic_DNA"/>
</dbReference>